<name>A0A921ZZ49_CARIL</name>
<organism evidence="2 3">
    <name type="scientific">Carya illinoinensis</name>
    <name type="common">Pecan</name>
    <dbReference type="NCBI Taxonomy" id="32201"/>
    <lineage>
        <taxon>Eukaryota</taxon>
        <taxon>Viridiplantae</taxon>
        <taxon>Streptophyta</taxon>
        <taxon>Embryophyta</taxon>
        <taxon>Tracheophyta</taxon>
        <taxon>Spermatophyta</taxon>
        <taxon>Magnoliopsida</taxon>
        <taxon>eudicotyledons</taxon>
        <taxon>Gunneridae</taxon>
        <taxon>Pentapetalae</taxon>
        <taxon>rosids</taxon>
        <taxon>fabids</taxon>
        <taxon>Fagales</taxon>
        <taxon>Juglandaceae</taxon>
        <taxon>Carya</taxon>
    </lineage>
</organism>
<comment type="caution">
    <text evidence="2">The sequence shown here is derived from an EMBL/GenBank/DDBJ whole genome shotgun (WGS) entry which is preliminary data.</text>
</comment>
<evidence type="ECO:0000259" key="1">
    <source>
        <dbReference type="Pfam" id="PF13966"/>
    </source>
</evidence>
<protein>
    <recommendedName>
        <fullName evidence="1">Reverse transcriptase zinc-binding domain-containing protein</fullName>
    </recommendedName>
</protein>
<proteinExistence type="predicted"/>
<dbReference type="Pfam" id="PF13966">
    <property type="entry name" value="zf-RVT"/>
    <property type="match status" value="1"/>
</dbReference>
<dbReference type="InterPro" id="IPR026960">
    <property type="entry name" value="RVT-Znf"/>
</dbReference>
<gene>
    <name evidence="2" type="ORF">I3842_Q010400</name>
</gene>
<accession>A0A921ZZ49</accession>
<evidence type="ECO:0000313" key="3">
    <source>
        <dbReference type="Proteomes" id="UP000811246"/>
    </source>
</evidence>
<dbReference type="EMBL" id="MU228851">
    <property type="protein sequence ID" value="KAG6621688.1"/>
    <property type="molecule type" value="Genomic_DNA"/>
</dbReference>
<dbReference type="PANTHER" id="PTHR33116:SF84">
    <property type="entry name" value="RNA-DIRECTED DNA POLYMERASE"/>
    <property type="match status" value="1"/>
</dbReference>
<dbReference type="AlphaFoldDB" id="A0A921ZZ49"/>
<dbReference type="PANTHER" id="PTHR33116">
    <property type="entry name" value="REVERSE TRANSCRIPTASE ZINC-BINDING DOMAIN-CONTAINING PROTEIN-RELATED-RELATED"/>
    <property type="match status" value="1"/>
</dbReference>
<sequence>MCGIAANVGEQILSLLGYNAGCLPVRYLGVPLISSRLKGSDCRALVDRIIARAKSWTCRALSYAGRLQLVKIILFAIQVYRSSIFILPKAVIKQIEQTLRAFLWKGSDLSTRGAKVAWEYVCLPKKEGSLGLRGLEEWNRAAMLKHLWHICTDKEQSVWSSWIRTHLIRANNFWELKIPGECTWAWRKILKLRPLARANFKFRHPLGPLVERYGERLIYDSGLGRNAVVGAITNGAEWDWPTAPSMEWMEVKNATPGDFKPNPMRDDFLQWGGDPSGRFSVKSAWESIRSRGPEVEWHRVVWHKKAIPPHAIILWLAVRNRLNTQEKLCVHGIISEVRCVLCGQGVEDLDHLFFSCPFSERLWLLLCDKCNLPWIQRSWVESVGWMIQNSKGKSLKSLIYKRMFAASVYAIWRERNTRTFQDKARHVSSIVYDMMFWIRVKCNTLHGLSPSQENRWLQRSWGISEDVFWPW</sequence>
<evidence type="ECO:0000313" key="2">
    <source>
        <dbReference type="EMBL" id="KAG6621688.1"/>
    </source>
</evidence>
<feature type="domain" description="Reverse transcriptase zinc-binding" evidence="1">
    <location>
        <begin position="279"/>
        <end position="363"/>
    </location>
</feature>
<reference evidence="2" key="1">
    <citation type="submission" date="2021-01" db="EMBL/GenBank/DDBJ databases">
        <authorList>
            <person name="Lovell J.T."/>
            <person name="Bentley N."/>
            <person name="Bhattarai G."/>
            <person name="Jenkins J.W."/>
            <person name="Sreedasyam A."/>
            <person name="Alarcon Y."/>
            <person name="Bock C."/>
            <person name="Boston L."/>
            <person name="Carlson J."/>
            <person name="Cervantes K."/>
            <person name="Clermont K."/>
            <person name="Krom N."/>
            <person name="Kubenka K."/>
            <person name="Mamidi S."/>
            <person name="Mattison C."/>
            <person name="Monteros M."/>
            <person name="Pisani C."/>
            <person name="Plott C."/>
            <person name="Rajasekar S."/>
            <person name="Rhein H.S."/>
            <person name="Rohla C."/>
            <person name="Song M."/>
            <person name="Hilaire R.S."/>
            <person name="Shu S."/>
            <person name="Wells L."/>
            <person name="Wang X."/>
            <person name="Webber J."/>
            <person name="Heerema R.J."/>
            <person name="Klein P."/>
            <person name="Conner P."/>
            <person name="Grauke L."/>
            <person name="Grimwood J."/>
            <person name="Schmutz J."/>
            <person name="Randall J.J."/>
        </authorList>
    </citation>
    <scope>NUCLEOTIDE SEQUENCE</scope>
    <source>
        <tissue evidence="2">Leaf</tissue>
    </source>
</reference>
<dbReference type="Proteomes" id="UP000811246">
    <property type="component" value="Unassembled WGS sequence"/>
</dbReference>